<dbReference type="Proteomes" id="UP000617734">
    <property type="component" value="Unassembled WGS sequence"/>
</dbReference>
<gene>
    <name evidence="2" type="ORF">GCM10018781_15660</name>
</gene>
<dbReference type="EMBL" id="BNBO01000005">
    <property type="protein sequence ID" value="GHH64476.1"/>
    <property type="molecule type" value="Genomic_DNA"/>
</dbReference>
<reference evidence="2" key="1">
    <citation type="journal article" date="2014" name="Int. J. Syst. Evol. Microbiol.">
        <title>Complete genome sequence of Corynebacterium casei LMG S-19264T (=DSM 44701T), isolated from a smear-ripened cheese.</title>
        <authorList>
            <consortium name="US DOE Joint Genome Institute (JGI-PGF)"/>
            <person name="Walter F."/>
            <person name="Albersmeier A."/>
            <person name="Kalinowski J."/>
            <person name="Ruckert C."/>
        </authorList>
    </citation>
    <scope>NUCLEOTIDE SEQUENCE</scope>
    <source>
        <strain evidence="2">JCM 4646</strain>
    </source>
</reference>
<proteinExistence type="predicted"/>
<keyword evidence="1" id="KW-0812">Transmembrane</keyword>
<dbReference type="GeneID" id="95352062"/>
<comment type="caution">
    <text evidence="2">The sequence shown here is derived from an EMBL/GenBank/DDBJ whole genome shotgun (WGS) entry which is preliminary data.</text>
</comment>
<name>A0A919KMS9_9ACTN</name>
<keyword evidence="1" id="KW-0472">Membrane</keyword>
<keyword evidence="1" id="KW-1133">Transmembrane helix</keyword>
<reference evidence="2" key="2">
    <citation type="submission" date="2020-09" db="EMBL/GenBank/DDBJ databases">
        <authorList>
            <person name="Sun Q."/>
            <person name="Ohkuma M."/>
        </authorList>
    </citation>
    <scope>NUCLEOTIDE SEQUENCE</scope>
    <source>
        <strain evidence="2">JCM 4646</strain>
    </source>
</reference>
<protein>
    <submittedName>
        <fullName evidence="2">Uncharacterized protein</fullName>
    </submittedName>
</protein>
<sequence>MTDPGEQLETEVATLVLAVLAFAVAIGGGLLVACNVGGSAERIFDVLDGFSLVSGATPRTVRIIGGGFAALATVGIFVVALSRAQGH</sequence>
<feature type="transmembrane region" description="Helical" evidence="1">
    <location>
        <begin position="12"/>
        <end position="40"/>
    </location>
</feature>
<dbReference type="RefSeq" id="WP_190210039.1">
    <property type="nucleotide sequence ID" value="NZ_BNBO01000005.1"/>
</dbReference>
<evidence type="ECO:0000256" key="1">
    <source>
        <dbReference type="SAM" id="Phobius"/>
    </source>
</evidence>
<feature type="transmembrane region" description="Helical" evidence="1">
    <location>
        <begin position="60"/>
        <end position="81"/>
    </location>
</feature>
<evidence type="ECO:0000313" key="2">
    <source>
        <dbReference type="EMBL" id="GHH64476.1"/>
    </source>
</evidence>
<organism evidence="2 3">
    <name type="scientific">Kitasatospora indigofera</name>
    <dbReference type="NCBI Taxonomy" id="67307"/>
    <lineage>
        <taxon>Bacteria</taxon>
        <taxon>Bacillati</taxon>
        <taxon>Actinomycetota</taxon>
        <taxon>Actinomycetes</taxon>
        <taxon>Kitasatosporales</taxon>
        <taxon>Streptomycetaceae</taxon>
        <taxon>Kitasatospora</taxon>
    </lineage>
</organism>
<dbReference type="AlphaFoldDB" id="A0A919KMS9"/>
<evidence type="ECO:0000313" key="3">
    <source>
        <dbReference type="Proteomes" id="UP000617734"/>
    </source>
</evidence>
<keyword evidence="3" id="KW-1185">Reference proteome</keyword>
<accession>A0A919KMS9</accession>